<dbReference type="SUPFAM" id="SSF53254">
    <property type="entry name" value="Phosphoglycerate mutase-like"/>
    <property type="match status" value="1"/>
</dbReference>
<dbReference type="InterPro" id="IPR029033">
    <property type="entry name" value="His_PPase_superfam"/>
</dbReference>
<evidence type="ECO:0000313" key="7">
    <source>
        <dbReference type="EMBL" id="OGE40249.1"/>
    </source>
</evidence>
<comment type="similarity">
    <text evidence="1">Belongs to the phosphoglycerate mutase family. BPG-dependent PGAM subfamily.</text>
</comment>
<feature type="binding site" evidence="6">
    <location>
        <begin position="155"/>
        <end position="156"/>
    </location>
    <ligand>
        <name>substrate</name>
    </ligand>
</feature>
<dbReference type="GO" id="GO:0004619">
    <property type="term" value="F:phosphoglycerate mutase activity"/>
    <property type="evidence" value="ECO:0007669"/>
    <property type="project" value="UniProtKB-EC"/>
</dbReference>
<evidence type="ECO:0000256" key="6">
    <source>
        <dbReference type="PIRSR" id="PIRSR613078-2"/>
    </source>
</evidence>
<keyword evidence="3" id="KW-0324">Glycolysis</keyword>
<sequence>MAYLVLVRHGLTEWNKEGRWQGFTDISITAAGKAEIKQAAQSIKDIRIDIAYTSNLTRTKQSYQEIVKSLGLSCPVLHEAALNERDYGIYNGKNKWEVEKELGKAEFEKLRRSFDYPVPAGETLKNVYERVVPFYKSKILNDLKSGKNVLLVSSGNTFRALIKYLENISDVDISKFDLGFAAVFVYKVDSQGIIFGKEIRVNDLYQGKHY</sequence>
<feature type="binding site" evidence="6">
    <location>
        <begin position="84"/>
        <end position="87"/>
    </location>
    <ligand>
        <name>substrate</name>
    </ligand>
</feature>
<feature type="active site" description="Proton donor/acceptor" evidence="5">
    <location>
        <position position="84"/>
    </location>
</feature>
<comment type="caution">
    <text evidence="7">The sequence shown here is derived from an EMBL/GenBank/DDBJ whole genome shotgun (WGS) entry which is preliminary data.</text>
</comment>
<evidence type="ECO:0000256" key="1">
    <source>
        <dbReference type="ARBA" id="ARBA00006717"/>
    </source>
</evidence>
<dbReference type="Proteomes" id="UP000177328">
    <property type="component" value="Unassembled WGS sequence"/>
</dbReference>
<evidence type="ECO:0000256" key="2">
    <source>
        <dbReference type="ARBA" id="ARBA00012028"/>
    </source>
</evidence>
<dbReference type="InterPro" id="IPR005952">
    <property type="entry name" value="Phosphogly_mut1"/>
</dbReference>
<proteinExistence type="inferred from homology"/>
<reference evidence="7 8" key="1">
    <citation type="journal article" date="2016" name="Nat. Commun.">
        <title>Thousands of microbial genomes shed light on interconnected biogeochemical processes in an aquifer system.</title>
        <authorList>
            <person name="Anantharaman K."/>
            <person name="Brown C.T."/>
            <person name="Hug L.A."/>
            <person name="Sharon I."/>
            <person name="Castelle C.J."/>
            <person name="Probst A.J."/>
            <person name="Thomas B.C."/>
            <person name="Singh A."/>
            <person name="Wilkins M.J."/>
            <person name="Karaoz U."/>
            <person name="Brodie E.L."/>
            <person name="Williams K.H."/>
            <person name="Hubbard S.S."/>
            <person name="Banfield J.F."/>
        </authorList>
    </citation>
    <scope>NUCLEOTIDE SEQUENCE [LARGE SCALE GENOMIC DNA]</scope>
</reference>
<dbReference type="EMBL" id="MFDD01000013">
    <property type="protein sequence ID" value="OGE40249.1"/>
    <property type="molecule type" value="Genomic_DNA"/>
</dbReference>
<dbReference type="GO" id="GO:0006096">
    <property type="term" value="P:glycolytic process"/>
    <property type="evidence" value="ECO:0007669"/>
    <property type="project" value="UniProtKB-KW"/>
</dbReference>
<feature type="binding site" evidence="6">
    <location>
        <position position="95"/>
    </location>
    <ligand>
        <name>substrate</name>
    </ligand>
</feature>
<dbReference type="Gene3D" id="3.40.50.1240">
    <property type="entry name" value="Phosphoglycerate mutase-like"/>
    <property type="match status" value="1"/>
</dbReference>
<name>A0A1F5KHC0_9BACT</name>
<dbReference type="InterPro" id="IPR013078">
    <property type="entry name" value="His_Pase_superF_clade-1"/>
</dbReference>
<accession>A0A1F5KHC0</accession>
<feature type="binding site" evidence="6">
    <location>
        <begin position="111"/>
        <end position="112"/>
    </location>
    <ligand>
        <name>substrate</name>
    </ligand>
</feature>
<gene>
    <name evidence="7" type="ORF">A3D25_05215</name>
</gene>
<evidence type="ECO:0000313" key="8">
    <source>
        <dbReference type="Proteomes" id="UP000177328"/>
    </source>
</evidence>
<feature type="active site" description="Tele-phosphohistidine intermediate" evidence="5">
    <location>
        <position position="9"/>
    </location>
</feature>
<dbReference type="EC" id="5.4.2.11" evidence="2"/>
<keyword evidence="4" id="KW-0413">Isomerase</keyword>
<dbReference type="CDD" id="cd07067">
    <property type="entry name" value="HP_PGM_like"/>
    <property type="match status" value="1"/>
</dbReference>
<evidence type="ECO:0000256" key="4">
    <source>
        <dbReference type="ARBA" id="ARBA00023235"/>
    </source>
</evidence>
<feature type="binding site" evidence="6">
    <location>
        <begin position="8"/>
        <end position="15"/>
    </location>
    <ligand>
        <name>substrate</name>
    </ligand>
</feature>
<dbReference type="AlphaFoldDB" id="A0A1F5KHC0"/>
<dbReference type="NCBIfam" id="TIGR01258">
    <property type="entry name" value="pgm_1"/>
    <property type="match status" value="1"/>
</dbReference>
<dbReference type="Pfam" id="PF00300">
    <property type="entry name" value="His_Phos_1"/>
    <property type="match status" value="1"/>
</dbReference>
<organism evidence="7 8">
    <name type="scientific">Candidatus Daviesbacteria bacterium RIFCSPHIGHO2_02_FULL_43_12</name>
    <dbReference type="NCBI Taxonomy" id="1797776"/>
    <lineage>
        <taxon>Bacteria</taxon>
        <taxon>Candidatus Daviesiibacteriota</taxon>
    </lineage>
</organism>
<protein>
    <recommendedName>
        <fullName evidence="2">phosphoglycerate mutase (2,3-diphosphoglycerate-dependent)</fullName>
        <ecNumber evidence="2">5.4.2.11</ecNumber>
    </recommendedName>
</protein>
<evidence type="ECO:0000256" key="3">
    <source>
        <dbReference type="ARBA" id="ARBA00023152"/>
    </source>
</evidence>
<feature type="binding site" evidence="6">
    <location>
        <position position="58"/>
    </location>
    <ligand>
        <name>substrate</name>
    </ligand>
</feature>
<dbReference type="PIRSF" id="PIRSF000709">
    <property type="entry name" value="6PFK_2-Ptase"/>
    <property type="match status" value="1"/>
</dbReference>
<dbReference type="PANTHER" id="PTHR11931">
    <property type="entry name" value="PHOSPHOGLYCERATE MUTASE"/>
    <property type="match status" value="1"/>
</dbReference>
<evidence type="ECO:0000256" key="5">
    <source>
        <dbReference type="PIRSR" id="PIRSR613078-1"/>
    </source>
</evidence>
<dbReference type="SMART" id="SM00855">
    <property type="entry name" value="PGAM"/>
    <property type="match status" value="1"/>
</dbReference>